<gene>
    <name evidence="1" type="ORF">M9Y10_013720</name>
</gene>
<dbReference type="Gene3D" id="1.25.10.10">
    <property type="entry name" value="Leucine-rich Repeat Variant"/>
    <property type="match status" value="1"/>
</dbReference>
<evidence type="ECO:0000313" key="2">
    <source>
        <dbReference type="Proteomes" id="UP001470230"/>
    </source>
</evidence>
<name>A0ABR2L0T6_9EUKA</name>
<dbReference type="EMBL" id="JAPFFF010000002">
    <property type="protein sequence ID" value="KAK8895835.1"/>
    <property type="molecule type" value="Genomic_DNA"/>
</dbReference>
<reference evidence="1 2" key="1">
    <citation type="submission" date="2024-04" db="EMBL/GenBank/DDBJ databases">
        <title>Tritrichomonas musculus Genome.</title>
        <authorList>
            <person name="Alves-Ferreira E."/>
            <person name="Grigg M."/>
            <person name="Lorenzi H."/>
            <person name="Galac M."/>
        </authorList>
    </citation>
    <scope>NUCLEOTIDE SEQUENCE [LARGE SCALE GENOMIC DNA]</scope>
    <source>
        <strain evidence="1 2">EAF2021</strain>
    </source>
</reference>
<proteinExistence type="predicted"/>
<accession>A0ABR2L0T6</accession>
<evidence type="ECO:0000313" key="1">
    <source>
        <dbReference type="EMBL" id="KAK8895835.1"/>
    </source>
</evidence>
<comment type="caution">
    <text evidence="1">The sequence shown here is derived from an EMBL/GenBank/DDBJ whole genome shotgun (WGS) entry which is preliminary data.</text>
</comment>
<sequence length="578" mass="64866">MAITLANFSSYSPDIKFSFTNTEYDLSEYQDKLASRRDENSLFLRRVGHAGTKKSTNKFYGSNLGTDIDSLTTNKMYFIQSLDSHDSQQIVALYSNFPNIKNNCLPILASDEQIIGSLINAFISLDDLTFEAKTVLLDILISIVEISSEKVTEKLIDELSLTISLVAQNSLEEMSTNDMLENGCENSKLLPLILKLIQTFTAKSLYSRSAMISFGILDSLILIASKNVNDDLTNQCLLSIRSIFSKNVTKSNNLNYNPLFISGTASSSSDQGMKVRRIRSTRSAPNSISLNQLCGLNNNGDPSSEMDFEIDINDVDKIIDPLFDLLHIKSNQNENYATINIILNIFVELTNMLPILIKRFYEKGLFQYSLNTLAIPELMKPSLNLIGNLPIYNSISFIQNMIENGLFPRLMQLIQNIDHTSIVFWILSNYLEAAPQFIIPLIDINLINLSVGIGEQSSFHVKREIAYFLSTLIIFINNESAIKSLFNERTIDLIAEMLNSGVENLMIRCIFAFQKILGLAVQSGSIDFNADAVLQMFDNSDVVKQLDEIVQQIDQNNTTLISIASKLLYDIHSLTNNQ</sequence>
<dbReference type="Proteomes" id="UP001470230">
    <property type="component" value="Unassembled WGS sequence"/>
</dbReference>
<dbReference type="SUPFAM" id="SSF48371">
    <property type="entry name" value="ARM repeat"/>
    <property type="match status" value="1"/>
</dbReference>
<protein>
    <submittedName>
        <fullName evidence="1">Uncharacterized protein</fullName>
    </submittedName>
</protein>
<dbReference type="InterPro" id="IPR016024">
    <property type="entry name" value="ARM-type_fold"/>
</dbReference>
<keyword evidence="2" id="KW-1185">Reference proteome</keyword>
<dbReference type="InterPro" id="IPR011989">
    <property type="entry name" value="ARM-like"/>
</dbReference>
<organism evidence="1 2">
    <name type="scientific">Tritrichomonas musculus</name>
    <dbReference type="NCBI Taxonomy" id="1915356"/>
    <lineage>
        <taxon>Eukaryota</taxon>
        <taxon>Metamonada</taxon>
        <taxon>Parabasalia</taxon>
        <taxon>Tritrichomonadida</taxon>
        <taxon>Tritrichomonadidae</taxon>
        <taxon>Tritrichomonas</taxon>
    </lineage>
</organism>